<dbReference type="EMBL" id="MH645154">
    <property type="protein sequence ID" value="AZF99033.1"/>
    <property type="molecule type" value="Genomic_RNA"/>
</dbReference>
<evidence type="ECO:0000313" key="4">
    <source>
        <dbReference type="EMBL" id="AZF99033.1"/>
    </source>
</evidence>
<dbReference type="PRINTS" id="PR00912">
    <property type="entry name" value="LVIRUSORF5"/>
</dbReference>
<evidence type="ECO:0000256" key="2">
    <source>
        <dbReference type="ARBA" id="ARBA00023031"/>
    </source>
</evidence>
<name>A0A3G8FWL3_9VIRU</name>
<proteinExistence type="predicted"/>
<accession>A0A3G8FWL3</accession>
<dbReference type="Pfam" id="PF01659">
    <property type="entry name" value="Luteo_Vpg"/>
    <property type="match status" value="1"/>
</dbReference>
<feature type="region of interest" description="Disordered" evidence="3">
    <location>
        <begin position="127"/>
        <end position="151"/>
    </location>
</feature>
<organism evidence="4">
    <name type="scientific">Ullucus polerovirus 1</name>
    <dbReference type="NCBI Taxonomy" id="2491943"/>
    <lineage>
        <taxon>Viruses</taxon>
        <taxon>Riboviria</taxon>
        <taxon>Orthornavirae</taxon>
        <taxon>Pisuviricota</taxon>
        <taxon>Pisoniviricetes</taxon>
        <taxon>Sobelivirales</taxon>
        <taxon>Solemoviridae</taxon>
        <taxon>Polerovirus</taxon>
        <taxon>Polerovirus UPOV</taxon>
    </lineage>
</organism>
<protein>
    <submittedName>
        <fullName evidence="4">Orf4</fullName>
    </submittedName>
</protein>
<dbReference type="GO" id="GO:0046740">
    <property type="term" value="P:transport of virus in host, cell to cell"/>
    <property type="evidence" value="ECO:0007669"/>
    <property type="project" value="UniProtKB-KW"/>
</dbReference>
<keyword evidence="2" id="KW-0916">Viral movement protein</keyword>
<evidence type="ECO:0000256" key="3">
    <source>
        <dbReference type="SAM" id="MobiDB-lite"/>
    </source>
</evidence>
<dbReference type="InterPro" id="IPR001964">
    <property type="entry name" value="Luteo_VPG"/>
</dbReference>
<reference evidence="4" key="1">
    <citation type="journal article" date="2018" name="Plant Pathol.">
        <title>Using High Throughput Sequencing in support of a plant health outbreak reveals novel viruses in Ullucus tuberosus (Basellaceae).</title>
        <authorList>
            <person name="Fox A."/>
            <person name="Fowkes A."/>
            <person name="Skelton A."/>
            <person name="Harju V."/>
            <person name="Buxton-Kirk A."/>
            <person name="Kelly M."/>
            <person name="Forde S."/>
            <person name="Pufal H."/>
            <person name="Conyers C."/>
            <person name="Ward R."/>
            <person name="Weekes R."/>
            <person name="Boonham N."/>
            <person name="Adams I."/>
        </authorList>
    </citation>
    <scope>NUCLEOTIDE SEQUENCE</scope>
    <source>
        <strain evidence="4">UPolV1</strain>
    </source>
</reference>
<evidence type="ECO:0000256" key="1">
    <source>
        <dbReference type="ARBA" id="ARBA00022448"/>
    </source>
</evidence>
<keyword evidence="1" id="KW-0813">Transport</keyword>
<feature type="region of interest" description="Disordered" evidence="3">
    <location>
        <begin position="54"/>
        <end position="76"/>
    </location>
</feature>
<sequence>MAMVSHADNAGAQGDLRECSRWLLSRPLDPPGADDVEDDVLTHEEDLLCQEEDAQARHSFSQRTISRAVPQEVSPSGRLFQTARRSVMEYSRPTMNIRSQTYYYSSSARPLPPPRVPSLLNWTPIAKYHPSPPRLTSSPSPKVGGVLSRRK</sequence>